<dbReference type="EMBL" id="JNBR01002078">
    <property type="protein sequence ID" value="OQR83786.1"/>
    <property type="molecule type" value="Genomic_DNA"/>
</dbReference>
<evidence type="ECO:0000313" key="4">
    <source>
        <dbReference type="Proteomes" id="UP000243579"/>
    </source>
</evidence>
<protein>
    <recommendedName>
        <fullName evidence="2">EF-hand domain-containing protein</fullName>
    </recommendedName>
</protein>
<dbReference type="OrthoDB" id="26525at2759"/>
<dbReference type="SUPFAM" id="SSF47473">
    <property type="entry name" value="EF-hand"/>
    <property type="match status" value="2"/>
</dbReference>
<evidence type="ECO:0000256" key="1">
    <source>
        <dbReference type="ARBA" id="ARBA00022837"/>
    </source>
</evidence>
<evidence type="ECO:0000313" key="3">
    <source>
        <dbReference type="EMBL" id="OQR83786.1"/>
    </source>
</evidence>
<keyword evidence="1" id="KW-0106">Calcium</keyword>
<name>A0A1V9YDM0_ACHHY</name>
<comment type="caution">
    <text evidence="3">The sequence shown here is derived from an EMBL/GenBank/DDBJ whole genome shotgun (WGS) entry which is preliminary data.</text>
</comment>
<dbReference type="AlphaFoldDB" id="A0A1V9YDM0"/>
<dbReference type="InterPro" id="IPR018247">
    <property type="entry name" value="EF_Hand_1_Ca_BS"/>
</dbReference>
<dbReference type="Gene3D" id="1.10.238.10">
    <property type="entry name" value="EF-hand"/>
    <property type="match status" value="1"/>
</dbReference>
<gene>
    <name evidence="3" type="ORF">ACHHYP_14267</name>
</gene>
<proteinExistence type="predicted"/>
<dbReference type="PROSITE" id="PS00018">
    <property type="entry name" value="EF_HAND_1"/>
    <property type="match status" value="1"/>
</dbReference>
<organism evidence="3 4">
    <name type="scientific">Achlya hypogyna</name>
    <name type="common">Oomycete</name>
    <name type="synonym">Protoachlya hypogyna</name>
    <dbReference type="NCBI Taxonomy" id="1202772"/>
    <lineage>
        <taxon>Eukaryota</taxon>
        <taxon>Sar</taxon>
        <taxon>Stramenopiles</taxon>
        <taxon>Oomycota</taxon>
        <taxon>Saprolegniomycetes</taxon>
        <taxon>Saprolegniales</taxon>
        <taxon>Achlyaceae</taxon>
        <taxon>Achlya</taxon>
    </lineage>
</organism>
<feature type="domain" description="EF-hand" evidence="2">
    <location>
        <begin position="63"/>
        <end position="98"/>
    </location>
</feature>
<dbReference type="Pfam" id="PF13405">
    <property type="entry name" value="EF-hand_6"/>
    <property type="match status" value="1"/>
</dbReference>
<evidence type="ECO:0000259" key="2">
    <source>
        <dbReference type="PROSITE" id="PS50222"/>
    </source>
</evidence>
<dbReference type="Proteomes" id="UP000243579">
    <property type="component" value="Unassembled WGS sequence"/>
</dbReference>
<dbReference type="InterPro" id="IPR002048">
    <property type="entry name" value="EF_hand_dom"/>
</dbReference>
<dbReference type="GO" id="GO:0005509">
    <property type="term" value="F:calcium ion binding"/>
    <property type="evidence" value="ECO:0007669"/>
    <property type="project" value="InterPro"/>
</dbReference>
<sequence length="709" mass="78779">MQALVDARVACLDALESVKALIRKSEGEPEGYMAAYFLQDQDDDDDALNTSILFRRPGRLSDLGIDKCTRLFHAFDTDHNGTMSYEEFIDYLTSLNRSTPLKKDPLRHVVGSMESWQMYMSDAYITNAQGDLTLEGFLMYREATEHLYPLADDLTRFGIPWICDGLVRHMALQKVFAAYDAPSSGKVAVALLPYLLAEAGYTVSSPLIGEVVRQQAAHFQCMDTILQRNRAIRLFGYKQKSRVVASDMGFVYRDAFLALALSRYAPPMLPMWSRFLVALKQRSFMALRTMHATAATLRTYLQRATATGLLQLARLLPTTYGDHTIKVDVGNPEFATAAEIQVTFTTEVDSSATLHKLGYRHDGAECFVYIDFLARNDISDEEMTATVAAMESLVKGVCTDHFASMPYYHSYLVVSPPRLETHGSPVVRIVVLFTDVLDPFNVFVDCGLPSMLQVHNLVASFDFSLFLNVSLHDVLSNKKFNCLQHLGLRAFASARIGRQPQVLKQSQYDADAAMFQDEYLRKEKLAHTKASRRRNKTGATTWRQQCTTTHHARLQHVWALASYVTSLLAFSKSSSWSWSFPSLAQLFGAPSVLDKLLSPGTFATWSTGLGTTGRLFQLWKDAVAAFENELYNMKAMTTSDAARSGTYVEAAAASQVFCANYSVLVANLCGINAMQAQAGAMGVDVLIEGLDIIPLLPKLAVPVNLPKQS</sequence>
<accession>A0A1V9YDM0</accession>
<dbReference type="InterPro" id="IPR011992">
    <property type="entry name" value="EF-hand-dom_pair"/>
</dbReference>
<dbReference type="PROSITE" id="PS50222">
    <property type="entry name" value="EF_HAND_2"/>
    <property type="match status" value="1"/>
</dbReference>
<dbReference type="SMART" id="SM00054">
    <property type="entry name" value="EFh"/>
    <property type="match status" value="1"/>
</dbReference>
<reference evidence="3 4" key="1">
    <citation type="journal article" date="2014" name="Genome Biol. Evol.">
        <title>The secreted proteins of Achlya hypogyna and Thraustotheca clavata identify the ancestral oomycete secretome and reveal gene acquisitions by horizontal gene transfer.</title>
        <authorList>
            <person name="Misner I."/>
            <person name="Blouin N."/>
            <person name="Leonard G."/>
            <person name="Richards T.A."/>
            <person name="Lane C.E."/>
        </authorList>
    </citation>
    <scope>NUCLEOTIDE SEQUENCE [LARGE SCALE GENOMIC DNA]</scope>
    <source>
        <strain evidence="3 4">ATCC 48635</strain>
    </source>
</reference>
<keyword evidence="4" id="KW-1185">Reference proteome</keyword>